<evidence type="ECO:0000313" key="1">
    <source>
        <dbReference type="EMBL" id="QDV73402.1"/>
    </source>
</evidence>
<sequence>MNRYASLSDDFYVNVNLSTEMELPSSRDVVLHFAEQMQKRYPEMRNFYARDRNDFILEEDKDKGSYRWCSIEPRRLSSGHVNPPRIEDALEQHRQALELAPYELSVSPLDCEALDLMWGFDFNYRGNHNELVAEALGVCPGLDRLTTIPGAKFVQYEPTVTIALDDECRTQCRVGVESRTTPYQVRTGEYQEEQLSVYVTARRYGSLDPGQSLNDALDGLTKVAYEVLDHYVIESVLEPLARTISLD</sequence>
<dbReference type="AlphaFoldDB" id="A0A518K6H7"/>
<dbReference type="RefSeq" id="WP_145110333.1">
    <property type="nucleotide sequence ID" value="NZ_CP036349.1"/>
</dbReference>
<protein>
    <recommendedName>
        <fullName evidence="3">TIGR04255 family protein</fullName>
    </recommendedName>
</protein>
<dbReference type="KEGG" id="bmei:Spa11_15980"/>
<keyword evidence="2" id="KW-1185">Reference proteome</keyword>
<dbReference type="EMBL" id="CP036349">
    <property type="protein sequence ID" value="QDV73402.1"/>
    <property type="molecule type" value="Genomic_DNA"/>
</dbReference>
<reference evidence="1 2" key="1">
    <citation type="submission" date="2019-02" db="EMBL/GenBank/DDBJ databases">
        <title>Deep-cultivation of Planctomycetes and their phenomic and genomic characterization uncovers novel biology.</title>
        <authorList>
            <person name="Wiegand S."/>
            <person name="Jogler M."/>
            <person name="Boedeker C."/>
            <person name="Pinto D."/>
            <person name="Vollmers J."/>
            <person name="Rivas-Marin E."/>
            <person name="Kohn T."/>
            <person name="Peeters S.H."/>
            <person name="Heuer A."/>
            <person name="Rast P."/>
            <person name="Oberbeckmann S."/>
            <person name="Bunk B."/>
            <person name="Jeske O."/>
            <person name="Meyerdierks A."/>
            <person name="Storesund J.E."/>
            <person name="Kallscheuer N."/>
            <person name="Luecker S."/>
            <person name="Lage O.M."/>
            <person name="Pohl T."/>
            <person name="Merkel B.J."/>
            <person name="Hornburger P."/>
            <person name="Mueller R.-W."/>
            <person name="Bruemmer F."/>
            <person name="Labrenz M."/>
            <person name="Spormann A.M."/>
            <person name="Op den Camp H."/>
            <person name="Overmann J."/>
            <person name="Amann R."/>
            <person name="Jetten M.S.M."/>
            <person name="Mascher T."/>
            <person name="Medema M.H."/>
            <person name="Devos D.P."/>
            <person name="Kaster A.-K."/>
            <person name="Ovreas L."/>
            <person name="Rohde M."/>
            <person name="Galperin M.Y."/>
            <person name="Jogler C."/>
        </authorList>
    </citation>
    <scope>NUCLEOTIDE SEQUENCE [LARGE SCALE GENOMIC DNA]</scope>
    <source>
        <strain evidence="1 2">Spa11</strain>
    </source>
</reference>
<organism evidence="1 2">
    <name type="scientific">Botrimarina mediterranea</name>
    <dbReference type="NCBI Taxonomy" id="2528022"/>
    <lineage>
        <taxon>Bacteria</taxon>
        <taxon>Pseudomonadati</taxon>
        <taxon>Planctomycetota</taxon>
        <taxon>Planctomycetia</taxon>
        <taxon>Pirellulales</taxon>
        <taxon>Lacipirellulaceae</taxon>
        <taxon>Botrimarina</taxon>
    </lineage>
</organism>
<gene>
    <name evidence="1" type="ORF">Spa11_15980</name>
</gene>
<evidence type="ECO:0000313" key="2">
    <source>
        <dbReference type="Proteomes" id="UP000316426"/>
    </source>
</evidence>
<evidence type="ECO:0008006" key="3">
    <source>
        <dbReference type="Google" id="ProtNLM"/>
    </source>
</evidence>
<dbReference type="Proteomes" id="UP000316426">
    <property type="component" value="Chromosome"/>
</dbReference>
<name>A0A518K6H7_9BACT</name>
<accession>A0A518K6H7</accession>
<proteinExistence type="predicted"/>